<comment type="similarity">
    <text evidence="1">Belongs to the universal stress protein A family.</text>
</comment>
<feature type="domain" description="UspA" evidence="2">
    <location>
        <begin position="3"/>
        <end position="127"/>
    </location>
</feature>
<dbReference type="InterPro" id="IPR014729">
    <property type="entry name" value="Rossmann-like_a/b/a_fold"/>
</dbReference>
<dbReference type="KEGG" id="dsh:Dshi_1338"/>
<evidence type="ECO:0000313" key="3">
    <source>
        <dbReference type="EMBL" id="ABV93080.1"/>
    </source>
</evidence>
<dbReference type="InterPro" id="IPR006015">
    <property type="entry name" value="Universal_stress_UspA"/>
</dbReference>
<name>A8LIW6_DINSH</name>
<accession>A8LIW6</accession>
<dbReference type="PANTHER" id="PTHR46268">
    <property type="entry name" value="STRESS RESPONSE PROTEIN NHAX"/>
    <property type="match status" value="1"/>
</dbReference>
<proteinExistence type="inferred from homology"/>
<dbReference type="PANTHER" id="PTHR46268:SF6">
    <property type="entry name" value="UNIVERSAL STRESS PROTEIN UP12"/>
    <property type="match status" value="1"/>
</dbReference>
<feature type="domain" description="UspA" evidence="2">
    <location>
        <begin position="136"/>
        <end position="276"/>
    </location>
</feature>
<organism evidence="3 4">
    <name type="scientific">Dinoroseobacter shibae (strain DSM 16493 / NCIMB 14021 / DFL 12)</name>
    <dbReference type="NCBI Taxonomy" id="398580"/>
    <lineage>
        <taxon>Bacteria</taxon>
        <taxon>Pseudomonadati</taxon>
        <taxon>Pseudomonadota</taxon>
        <taxon>Alphaproteobacteria</taxon>
        <taxon>Rhodobacterales</taxon>
        <taxon>Roseobacteraceae</taxon>
        <taxon>Dinoroseobacter</taxon>
    </lineage>
</organism>
<evidence type="ECO:0000313" key="4">
    <source>
        <dbReference type="Proteomes" id="UP000006833"/>
    </source>
</evidence>
<evidence type="ECO:0000256" key="1">
    <source>
        <dbReference type="ARBA" id="ARBA00008791"/>
    </source>
</evidence>
<gene>
    <name evidence="3" type="primary">uspA1</name>
    <name evidence="3" type="ordered locus">Dshi_1338</name>
</gene>
<protein>
    <submittedName>
        <fullName evidence="3">UspA domain protein</fullName>
    </submittedName>
</protein>
<dbReference type="CDD" id="cd00293">
    <property type="entry name" value="USP-like"/>
    <property type="match status" value="1"/>
</dbReference>
<evidence type="ECO:0000259" key="2">
    <source>
        <dbReference type="Pfam" id="PF00582"/>
    </source>
</evidence>
<dbReference type="eggNOG" id="COG0589">
    <property type="taxonomic scope" value="Bacteria"/>
</dbReference>
<reference evidence="4" key="1">
    <citation type="journal article" date="2010" name="ISME J.">
        <title>The complete genome sequence of the algal symbiont Dinoroseobacter shibae: a hitchhiker's guide to life in the sea.</title>
        <authorList>
            <person name="Wagner-Dobler I."/>
            <person name="Ballhausen B."/>
            <person name="Berger M."/>
            <person name="Brinkhoff T."/>
            <person name="Buchholz I."/>
            <person name="Bunk B."/>
            <person name="Cypionka H."/>
            <person name="Daniel R."/>
            <person name="Drepper T."/>
            <person name="Gerdts G."/>
            <person name="Hahnke S."/>
            <person name="Han C."/>
            <person name="Jahn D."/>
            <person name="Kalhoefer D."/>
            <person name="Kiss H."/>
            <person name="Klenk H.P."/>
            <person name="Kyrpides N."/>
            <person name="Liebl W."/>
            <person name="Liesegang H."/>
            <person name="Meincke L."/>
            <person name="Pati A."/>
            <person name="Petersen J."/>
            <person name="Piekarski T."/>
            <person name="Pommerenke C."/>
            <person name="Pradella S."/>
            <person name="Pukall R."/>
            <person name="Rabus R."/>
            <person name="Stackebrandt E."/>
            <person name="Thole S."/>
            <person name="Thompson L."/>
            <person name="Tielen P."/>
            <person name="Tomasch J."/>
            <person name="von Jan M."/>
            <person name="Wanphrut N."/>
            <person name="Wichels A."/>
            <person name="Zech H."/>
            <person name="Simon M."/>
        </authorList>
    </citation>
    <scope>NUCLEOTIDE SEQUENCE [LARGE SCALE GENOMIC DNA]</scope>
    <source>
        <strain evidence="4">DSM 16493 / NCIMB 14021 / DFL 12</strain>
    </source>
</reference>
<dbReference type="EMBL" id="CP000830">
    <property type="protein sequence ID" value="ABV93080.1"/>
    <property type="molecule type" value="Genomic_DNA"/>
</dbReference>
<dbReference type="RefSeq" id="WP_012178010.1">
    <property type="nucleotide sequence ID" value="NC_009952.1"/>
</dbReference>
<keyword evidence="4" id="KW-1185">Reference proteome</keyword>
<dbReference type="STRING" id="398580.Dshi_1338"/>
<dbReference type="SUPFAM" id="SSF52402">
    <property type="entry name" value="Adenine nucleotide alpha hydrolases-like"/>
    <property type="match status" value="2"/>
</dbReference>
<dbReference type="Gene3D" id="3.40.50.620">
    <property type="entry name" value="HUPs"/>
    <property type="match status" value="2"/>
</dbReference>
<dbReference type="HOGENOM" id="CLU_049301_2_1_5"/>
<dbReference type="PRINTS" id="PR01438">
    <property type="entry name" value="UNVRSLSTRESS"/>
</dbReference>
<dbReference type="Pfam" id="PF00582">
    <property type="entry name" value="Usp"/>
    <property type="match status" value="2"/>
</dbReference>
<sequence length="280" mass="29244">MTSICIATDLHGDTDRAMARAARLARIHGARLCVVSVVPDAARDAEMSARRATLEALVANLPDSAGLETEIIVASGEPSEQIHHAALHAKADLMVVGPHHQAGMLDSLRQTTLEKLVKAAPTPVLLVTDPVDHDYASVIAPVDFSPACAAAVRAARTFAPAAAIHLLHSVGVPYQTIVAAPGAVGDVSPMADPTPFIEDAKTRAEAWLAEEPGLLGLTPPVAEPRALPQLLGTVRAEKGGDLICLGAHTKQGFLDRLLGSFTAELIRKPPCDLLIAPGAR</sequence>
<dbReference type="OrthoDB" id="5564966at2"/>
<dbReference type="Proteomes" id="UP000006833">
    <property type="component" value="Chromosome"/>
</dbReference>
<dbReference type="InterPro" id="IPR006016">
    <property type="entry name" value="UspA"/>
</dbReference>
<dbReference type="AlphaFoldDB" id="A8LIW6"/>